<dbReference type="RefSeq" id="WP_146857587.1">
    <property type="nucleotide sequence ID" value="NZ_BKAU01000001.1"/>
</dbReference>
<evidence type="ECO:0000313" key="2">
    <source>
        <dbReference type="Proteomes" id="UP000321436"/>
    </source>
</evidence>
<reference evidence="1 2" key="1">
    <citation type="submission" date="2019-07" db="EMBL/GenBank/DDBJ databases">
        <title>Whole genome shotgun sequence of Chitinophaga cymbidii NBRC 109752.</title>
        <authorList>
            <person name="Hosoyama A."/>
            <person name="Uohara A."/>
            <person name="Ohji S."/>
            <person name="Ichikawa N."/>
        </authorList>
    </citation>
    <scope>NUCLEOTIDE SEQUENCE [LARGE SCALE GENOMIC DNA]</scope>
    <source>
        <strain evidence="1 2">NBRC 109752</strain>
    </source>
</reference>
<gene>
    <name evidence="1" type="ORF">CCY01nite_03520</name>
</gene>
<name>A0A512REH4_9BACT</name>
<protein>
    <submittedName>
        <fullName evidence="1">Uncharacterized protein</fullName>
    </submittedName>
</protein>
<comment type="caution">
    <text evidence="1">The sequence shown here is derived from an EMBL/GenBank/DDBJ whole genome shotgun (WGS) entry which is preliminary data.</text>
</comment>
<dbReference type="OrthoDB" id="680185at2"/>
<dbReference type="AlphaFoldDB" id="A0A512REH4"/>
<accession>A0A512REH4</accession>
<organism evidence="1 2">
    <name type="scientific">Chitinophaga cymbidii</name>
    <dbReference type="NCBI Taxonomy" id="1096750"/>
    <lineage>
        <taxon>Bacteria</taxon>
        <taxon>Pseudomonadati</taxon>
        <taxon>Bacteroidota</taxon>
        <taxon>Chitinophagia</taxon>
        <taxon>Chitinophagales</taxon>
        <taxon>Chitinophagaceae</taxon>
        <taxon>Chitinophaga</taxon>
    </lineage>
</organism>
<evidence type="ECO:0000313" key="1">
    <source>
        <dbReference type="EMBL" id="GEP94092.1"/>
    </source>
</evidence>
<keyword evidence="2" id="KW-1185">Reference proteome</keyword>
<dbReference type="EMBL" id="BKAU01000001">
    <property type="protein sequence ID" value="GEP94092.1"/>
    <property type="molecule type" value="Genomic_DNA"/>
</dbReference>
<proteinExistence type="predicted"/>
<sequence length="67" mass="7934">MKNVDLTNRLQYIFLADNLSWEDFAERVGEKNTRLRSELMALLEETNEILSHIGYHIEIVKDAERIK</sequence>
<dbReference type="Proteomes" id="UP000321436">
    <property type="component" value="Unassembled WGS sequence"/>
</dbReference>